<evidence type="ECO:0000313" key="1">
    <source>
        <dbReference type="EMBL" id="MSR93710.1"/>
    </source>
</evidence>
<proteinExistence type="predicted"/>
<accession>A0A6N7V0P2</accession>
<sequence>MKKRLSAIIIVAVLTLVGIGQLGQMGKVNAQGVPNTGTNISAENQYYAEDKTKMLKVWTKDKKEAETWAFCLNERNACL</sequence>
<dbReference type="AlphaFoldDB" id="A0A6N7V0P2"/>
<comment type="caution">
    <text evidence="1">The sequence shown here is derived from an EMBL/GenBank/DDBJ whole genome shotgun (WGS) entry which is preliminary data.</text>
</comment>
<keyword evidence="2" id="KW-1185">Reference proteome</keyword>
<dbReference type="EMBL" id="VULY01000018">
    <property type="protein sequence ID" value="MSR93710.1"/>
    <property type="molecule type" value="Genomic_DNA"/>
</dbReference>
<gene>
    <name evidence="1" type="ORF">FYJ34_05400</name>
</gene>
<name>A0A6N7V0P2_9FIRM</name>
<dbReference type="RefSeq" id="WP_154476844.1">
    <property type="nucleotide sequence ID" value="NZ_VULY01000018.1"/>
</dbReference>
<evidence type="ECO:0000313" key="2">
    <source>
        <dbReference type="Proteomes" id="UP000434409"/>
    </source>
</evidence>
<organism evidence="1 2">
    <name type="scientific">Suipraeoptans intestinalis</name>
    <dbReference type="NCBI Taxonomy" id="2606628"/>
    <lineage>
        <taxon>Bacteria</taxon>
        <taxon>Bacillati</taxon>
        <taxon>Bacillota</taxon>
        <taxon>Clostridia</taxon>
        <taxon>Lachnospirales</taxon>
        <taxon>Lachnospiraceae</taxon>
        <taxon>Suipraeoptans</taxon>
    </lineage>
</organism>
<protein>
    <submittedName>
        <fullName evidence="1">Uncharacterized protein</fullName>
    </submittedName>
</protein>
<reference evidence="1 2" key="1">
    <citation type="submission" date="2019-08" db="EMBL/GenBank/DDBJ databases">
        <title>In-depth cultivation of the pig gut microbiome towards novel bacterial diversity and tailored functional studies.</title>
        <authorList>
            <person name="Wylensek D."/>
            <person name="Hitch T.C.A."/>
            <person name="Clavel T."/>
        </authorList>
    </citation>
    <scope>NUCLEOTIDE SEQUENCE [LARGE SCALE GENOMIC DNA]</scope>
    <source>
        <strain evidence="1 2">68-1-5</strain>
    </source>
</reference>
<dbReference type="Proteomes" id="UP000434409">
    <property type="component" value="Unassembled WGS sequence"/>
</dbReference>